<evidence type="ECO:0000256" key="6">
    <source>
        <dbReference type="PROSITE-ProRule" id="PRU01024"/>
    </source>
</evidence>
<dbReference type="GeneTree" id="ENSGT00530000063723"/>
<evidence type="ECO:0000256" key="7">
    <source>
        <dbReference type="SAM" id="MobiDB-lite"/>
    </source>
</evidence>
<feature type="active site" description="Nucleophile" evidence="6">
    <location>
        <position position="485"/>
    </location>
</feature>
<dbReference type="KEGG" id="pss:102450605"/>
<feature type="binding site" evidence="6">
    <location>
        <position position="457"/>
    </location>
    <ligand>
        <name>S-adenosyl-L-methionine</name>
        <dbReference type="ChEBI" id="CHEBI:59789"/>
    </ligand>
</feature>
<evidence type="ECO:0000256" key="2">
    <source>
        <dbReference type="ARBA" id="ARBA00022679"/>
    </source>
</evidence>
<dbReference type="EC" id="2.1.1.35" evidence="4"/>
<dbReference type="OrthoDB" id="10250660at2759"/>
<dbReference type="CDD" id="cd02440">
    <property type="entry name" value="AdoMet_MTases"/>
    <property type="match status" value="1"/>
</dbReference>
<dbReference type="GO" id="GO:0003723">
    <property type="term" value="F:RNA binding"/>
    <property type="evidence" value="ECO:0007669"/>
    <property type="project" value="TreeGrafter"/>
</dbReference>
<reference evidence="9" key="4">
    <citation type="submission" date="2025-09" db="UniProtKB">
        <authorList>
            <consortium name="Ensembl"/>
        </authorList>
    </citation>
    <scope>IDENTIFICATION</scope>
</reference>
<dbReference type="InterPro" id="IPR045850">
    <property type="entry name" value="TRM2_met"/>
</dbReference>
<feature type="binding site" evidence="6">
    <location>
        <position position="357"/>
    </location>
    <ligand>
        <name>S-adenosyl-L-methionine</name>
        <dbReference type="ChEBI" id="CHEBI:59789"/>
    </ligand>
</feature>
<dbReference type="Pfam" id="PF13847">
    <property type="entry name" value="Methyltransf_31"/>
    <property type="match status" value="1"/>
</dbReference>
<dbReference type="InterPro" id="IPR010280">
    <property type="entry name" value="U5_MeTrfase_fam"/>
</dbReference>
<dbReference type="HOGENOM" id="CLU_014689_4_0_1"/>
<reference evidence="10" key="2">
    <citation type="journal article" date="2013" name="Nat. Genet.">
        <title>The draft genomes of soft-shell turtle and green sea turtle yield insights into the development and evolution of the turtle-specific body plan.</title>
        <authorList>
            <person name="Wang Z."/>
            <person name="Pascual-Anaya J."/>
            <person name="Zadissa A."/>
            <person name="Li W."/>
            <person name="Niimura Y."/>
            <person name="Huang Z."/>
            <person name="Li C."/>
            <person name="White S."/>
            <person name="Xiong Z."/>
            <person name="Fang D."/>
            <person name="Wang B."/>
            <person name="Ming Y."/>
            <person name="Chen Y."/>
            <person name="Zheng Y."/>
            <person name="Kuraku S."/>
            <person name="Pignatelli M."/>
            <person name="Herrero J."/>
            <person name="Beal K."/>
            <person name="Nozawa M."/>
            <person name="Li Q."/>
            <person name="Wang J."/>
            <person name="Zhang H."/>
            <person name="Yu L."/>
            <person name="Shigenobu S."/>
            <person name="Wang J."/>
            <person name="Liu J."/>
            <person name="Flicek P."/>
            <person name="Searle S."/>
            <person name="Wang J."/>
            <person name="Kuratani S."/>
            <person name="Yin Y."/>
            <person name="Aken B."/>
            <person name="Zhang G."/>
            <person name="Irie N."/>
        </authorList>
    </citation>
    <scope>NUCLEOTIDE SEQUENCE [LARGE SCALE GENOMIC DNA]</scope>
    <source>
        <strain evidence="10">Daiwa-1</strain>
    </source>
</reference>
<feature type="binding site" evidence="6">
    <location>
        <position position="407"/>
    </location>
    <ligand>
        <name>S-adenosyl-L-methionine</name>
        <dbReference type="ChEBI" id="CHEBI:59789"/>
    </ligand>
</feature>
<organism evidence="9 10">
    <name type="scientific">Pelodiscus sinensis</name>
    <name type="common">Chinese softshell turtle</name>
    <name type="synonym">Trionyx sinensis</name>
    <dbReference type="NCBI Taxonomy" id="13735"/>
    <lineage>
        <taxon>Eukaryota</taxon>
        <taxon>Metazoa</taxon>
        <taxon>Chordata</taxon>
        <taxon>Craniata</taxon>
        <taxon>Vertebrata</taxon>
        <taxon>Euteleostomi</taxon>
        <taxon>Archelosauria</taxon>
        <taxon>Testudinata</taxon>
        <taxon>Testudines</taxon>
        <taxon>Cryptodira</taxon>
        <taxon>Trionychia</taxon>
        <taxon>Trionychidae</taxon>
        <taxon>Pelodiscus</taxon>
    </lineage>
</organism>
<dbReference type="AlphaFoldDB" id="K7F6P3"/>
<dbReference type="GO" id="GO:0070041">
    <property type="term" value="F:rRNA (uridine-C5-)-methyltransferase activity"/>
    <property type="evidence" value="ECO:0007669"/>
    <property type="project" value="Ensembl"/>
</dbReference>
<sequence length="538" mass="60410">MPSPCWCLRSRKPPRGVSTPARGQRRAEPERRIRFGSGLPCEWALATKPLPSAMALSWARRLIRRPACLKWVALSTAPEEDCRQGAGRHETPRKRWMKEKKPRQGFSLPGLECSWEERLSSVATPLWRLAYEEQLKVKAESQKKVLQTLASRLREHGTDKLEITQRPDGLCCPLHPVVPSPIVNGYRNKSTFSVNRGPDGNPKTVGNYVGTGRAKNIVCVRANRLQNVPEKHKQVAQCYEEFLQQSPLDPCLLFHEGGHWRELTVRTNSSGHTMAIITFHPQDLNQEELCTQKTLLKEFFTCGPGAVCALTSLYFQESTMTRSSHQQSPYQLLYGEPYIFEEVLGLKFRISPDAFFQINTAGAEVLYQTVGKLSQADKNTILLDVCCGTGAIGLSLAHQASKVVGVEMVEQAVEDARWNAAINGISNCEFHSGKAEVVLPQFLMSREDDQPLVVVVNPSRAGLHYRVVRAIRNCEATRTLIYVSCKPDGEAMRNFLEFCCPPDSRKKLVGEPFVPLLAVPVDMFPHTMHCELVMVFTR</sequence>
<comment type="catalytic activity">
    <reaction evidence="5">
        <text>uridine(54) in tRNA + S-adenosyl-L-methionine = 5-methyluridine(54) in tRNA + S-adenosyl-L-homocysteine + H(+)</text>
        <dbReference type="Rhea" id="RHEA:42712"/>
        <dbReference type="Rhea" id="RHEA-COMP:10167"/>
        <dbReference type="Rhea" id="RHEA-COMP:10193"/>
        <dbReference type="ChEBI" id="CHEBI:15378"/>
        <dbReference type="ChEBI" id="CHEBI:57856"/>
        <dbReference type="ChEBI" id="CHEBI:59789"/>
        <dbReference type="ChEBI" id="CHEBI:65315"/>
        <dbReference type="ChEBI" id="CHEBI:74447"/>
        <dbReference type="EC" id="2.1.1.35"/>
    </reaction>
    <physiologicalReaction direction="left-to-right" evidence="5">
        <dbReference type="Rhea" id="RHEA:42713"/>
    </physiologicalReaction>
</comment>
<dbReference type="EMBL" id="AGCU01191902">
    <property type="status" value="NOT_ANNOTATED_CDS"/>
    <property type="molecule type" value="Genomic_DNA"/>
</dbReference>
<dbReference type="Ensembl" id="ENSPSIT00000003723.1">
    <property type="protein sequence ID" value="ENSPSIP00000003703.1"/>
    <property type="gene ID" value="ENSPSIG00000003521.1"/>
</dbReference>
<dbReference type="PANTHER" id="PTHR45904:SF1">
    <property type="entry name" value="TRNA (URACIL-5-)-METHYLTRANSFERASE HOMOLOG B"/>
    <property type="match status" value="1"/>
</dbReference>
<feature type="region of interest" description="Disordered" evidence="7">
    <location>
        <begin position="82"/>
        <end position="101"/>
    </location>
</feature>
<feature type="compositionally biased region" description="Basic residues" evidence="7">
    <location>
        <begin position="91"/>
        <end position="101"/>
    </location>
</feature>
<evidence type="ECO:0000313" key="9">
    <source>
        <dbReference type="Ensembl" id="ENSPSIP00000003703.1"/>
    </source>
</evidence>
<dbReference type="GO" id="GO:0005759">
    <property type="term" value="C:mitochondrial matrix"/>
    <property type="evidence" value="ECO:0007669"/>
    <property type="project" value="Ensembl"/>
</dbReference>
<dbReference type="OMA" id="HGQPHIY"/>
<proteinExistence type="inferred from homology"/>
<dbReference type="PANTHER" id="PTHR45904">
    <property type="entry name" value="TRNA (URACIL-5-)-METHYLTRANSFERASE"/>
    <property type="match status" value="1"/>
</dbReference>
<comment type="similarity">
    <text evidence="6">Belongs to the class I-like SAM-binding methyltransferase superfamily. RNA M5U methyltransferase family.</text>
</comment>
<reference evidence="9" key="3">
    <citation type="submission" date="2025-08" db="UniProtKB">
        <authorList>
            <consortium name="Ensembl"/>
        </authorList>
    </citation>
    <scope>IDENTIFICATION</scope>
</reference>
<feature type="domain" description="Methyltransferase" evidence="8">
    <location>
        <begin position="377"/>
        <end position="442"/>
    </location>
</feature>
<dbReference type="eggNOG" id="KOG2187">
    <property type="taxonomic scope" value="Eukaryota"/>
</dbReference>
<reference evidence="10" key="1">
    <citation type="submission" date="2011-10" db="EMBL/GenBank/DDBJ databases">
        <authorList>
            <consortium name="Soft-shell Turtle Genome Consortium"/>
        </authorList>
    </citation>
    <scope>NUCLEOTIDE SEQUENCE [LARGE SCALE GENOMIC DNA]</scope>
    <source>
        <strain evidence="10">Daiwa-1</strain>
    </source>
</reference>
<evidence type="ECO:0000256" key="3">
    <source>
        <dbReference type="ARBA" id="ARBA00022691"/>
    </source>
</evidence>
<keyword evidence="2 6" id="KW-0808">Transferase</keyword>
<comment type="caution">
    <text evidence="6">Lacks conserved residue(s) required for the propagation of feature annotation.</text>
</comment>
<dbReference type="STRING" id="13735.ENSPSIP00000003703"/>
<dbReference type="InterPro" id="IPR029063">
    <property type="entry name" value="SAM-dependent_MTases_sf"/>
</dbReference>
<keyword evidence="1 6" id="KW-0489">Methyltransferase</keyword>
<name>K7F6P3_PELSI</name>
<dbReference type="SUPFAM" id="SSF53335">
    <property type="entry name" value="S-adenosyl-L-methionine-dependent methyltransferases"/>
    <property type="match status" value="1"/>
</dbReference>
<dbReference type="GO" id="GO:0030697">
    <property type="term" value="F:tRNA (uracil(54)-C5)-methyltransferase activity, S-adenosyl methionine-dependent"/>
    <property type="evidence" value="ECO:0007669"/>
    <property type="project" value="UniProtKB-EC"/>
</dbReference>
<dbReference type="InterPro" id="IPR025823">
    <property type="entry name" value="TRM2B_chor"/>
</dbReference>
<dbReference type="CTD" id="79979"/>
<evidence type="ECO:0000256" key="4">
    <source>
        <dbReference type="ARBA" id="ARBA00033763"/>
    </source>
</evidence>
<dbReference type="InterPro" id="IPR025714">
    <property type="entry name" value="Methyltranfer_dom"/>
</dbReference>
<dbReference type="EMBL" id="AGCU01191901">
    <property type="status" value="NOT_ANNOTATED_CDS"/>
    <property type="molecule type" value="Genomic_DNA"/>
</dbReference>
<evidence type="ECO:0000313" key="10">
    <source>
        <dbReference type="Proteomes" id="UP000007267"/>
    </source>
</evidence>
<evidence type="ECO:0000256" key="1">
    <source>
        <dbReference type="ARBA" id="ARBA00022603"/>
    </source>
</evidence>
<dbReference type="GeneID" id="102450605"/>
<dbReference type="RefSeq" id="XP_006137498.1">
    <property type="nucleotide sequence ID" value="XM_006137436.3"/>
</dbReference>
<gene>
    <name evidence="9" type="primary">TRMT2B</name>
</gene>
<dbReference type="Gene3D" id="2.40.50.1070">
    <property type="match status" value="1"/>
</dbReference>
<evidence type="ECO:0000259" key="8">
    <source>
        <dbReference type="Pfam" id="PF13847"/>
    </source>
</evidence>
<dbReference type="Gene3D" id="3.40.50.150">
    <property type="entry name" value="Vaccinia Virus protein VP39"/>
    <property type="match status" value="1"/>
</dbReference>
<dbReference type="PROSITE" id="PS51621">
    <property type="entry name" value="SAM_MT_RNA_M5U_1"/>
    <property type="match status" value="1"/>
</dbReference>
<keyword evidence="10" id="KW-1185">Reference proteome</keyword>
<dbReference type="Proteomes" id="UP000007267">
    <property type="component" value="Unassembled WGS sequence"/>
</dbReference>
<dbReference type="PROSITE" id="PS51687">
    <property type="entry name" value="SAM_MT_RNA_M5U"/>
    <property type="match status" value="1"/>
</dbReference>
<protein>
    <recommendedName>
        <fullName evidence="4">tRNA (uracil(54)-C(5))-methyltransferase</fullName>
        <ecNumber evidence="4">2.1.1.35</ecNumber>
    </recommendedName>
</protein>
<accession>K7F6P3</accession>
<keyword evidence="3 6" id="KW-0949">S-adenosyl-L-methionine</keyword>
<evidence type="ECO:0000256" key="5">
    <source>
        <dbReference type="ARBA" id="ARBA00047278"/>
    </source>
</evidence>